<sequence>MKGIGKQLSRIIIIVTILVISCTVQAKNNSYYNLWFNIGEHISNINHNLHLEYGQEIKGYQINTQLDLSKEYRFLMGVPKEGDWNYSNYLIKINRKETKLELGNTSQPMISRFLVGGSLVGVYFKQDNFQLWQGIISSSQFGSTKLVSKGISYQENGKKISYSADQLLNQTNHYLAYQDSYTNSNLNLDLDAVLGADTKQLGEALALNLSFWEDKIHYYSNLSYRSPAFTAIQSKFNTGHGKYRISLSGYRKLGAVLINSDLIYSENNLDRQAAHTTKDLAHSWNFNYYTTAGNKCSIYLGYQQQSKYQTRQQKLINLTKDFTLNLGYETRLWDYNLKLARLDAKNSGSISAKYDTGTYQFNLFYKLEASTKKWDDYYDLTLNYEERLNQIDYSLEVNLNNNSSLQAILKQDINYSLTTNQQLSLSLELNKYLEFNHAVRKSLTGNYTYQF</sequence>
<dbReference type="RefSeq" id="WP_015327991.1">
    <property type="nucleotide sequence ID" value="NC_019978.1"/>
</dbReference>
<dbReference type="OrthoDB" id="2112704at2"/>
<dbReference type="KEGG" id="hhl:Halha_2403"/>
<evidence type="ECO:0000313" key="2">
    <source>
        <dbReference type="Proteomes" id="UP000010880"/>
    </source>
</evidence>
<dbReference type="HOGENOM" id="CLU_606592_0_0_9"/>
<dbReference type="STRING" id="748449.Halha_2403"/>
<keyword evidence="2" id="KW-1185">Reference proteome</keyword>
<protein>
    <submittedName>
        <fullName evidence="1">Uncharacterized protein</fullName>
    </submittedName>
</protein>
<gene>
    <name evidence="1" type="ordered locus">Halha_2403</name>
</gene>
<evidence type="ECO:0000313" key="1">
    <source>
        <dbReference type="EMBL" id="AGB42277.1"/>
    </source>
</evidence>
<dbReference type="EMBL" id="CP003359">
    <property type="protein sequence ID" value="AGB42277.1"/>
    <property type="molecule type" value="Genomic_DNA"/>
</dbReference>
<name>L0KAF9_HALHC</name>
<accession>L0KAF9</accession>
<organism evidence="1 2">
    <name type="scientific">Halobacteroides halobius (strain ATCC 35273 / DSM 5150 / MD-1)</name>
    <dbReference type="NCBI Taxonomy" id="748449"/>
    <lineage>
        <taxon>Bacteria</taxon>
        <taxon>Bacillati</taxon>
        <taxon>Bacillota</taxon>
        <taxon>Clostridia</taxon>
        <taxon>Halanaerobiales</taxon>
        <taxon>Halobacteroidaceae</taxon>
        <taxon>Halobacteroides</taxon>
    </lineage>
</organism>
<dbReference type="AlphaFoldDB" id="L0KAF9"/>
<reference evidence="2" key="1">
    <citation type="submission" date="2012-02" db="EMBL/GenBank/DDBJ databases">
        <title>The complete genome of Halobacteroides halobius DSM 5150.</title>
        <authorList>
            <person name="Lucas S."/>
            <person name="Copeland A."/>
            <person name="Lapidus A."/>
            <person name="Glavina del Rio T."/>
            <person name="Dalin E."/>
            <person name="Tice H."/>
            <person name="Bruce D."/>
            <person name="Goodwin L."/>
            <person name="Pitluck S."/>
            <person name="Peters L."/>
            <person name="Mikhailova N."/>
            <person name="Gu W."/>
            <person name="Kyrpides N."/>
            <person name="Mavromatis K."/>
            <person name="Ivanova N."/>
            <person name="Brettin T."/>
            <person name="Detter J.C."/>
            <person name="Han C."/>
            <person name="Larimer F."/>
            <person name="Land M."/>
            <person name="Hauser L."/>
            <person name="Markowitz V."/>
            <person name="Cheng J.-F."/>
            <person name="Hugenholtz P."/>
            <person name="Woyke T."/>
            <person name="Wu D."/>
            <person name="Tindall B."/>
            <person name="Pomrenke H."/>
            <person name="Brambilla E."/>
            <person name="Klenk H.-P."/>
            <person name="Eisen J.A."/>
        </authorList>
    </citation>
    <scope>NUCLEOTIDE SEQUENCE [LARGE SCALE GENOMIC DNA]</scope>
    <source>
        <strain evidence="2">ATCC 35273 / DSM 5150 / MD-1</strain>
    </source>
</reference>
<dbReference type="Proteomes" id="UP000010880">
    <property type="component" value="Chromosome"/>
</dbReference>
<dbReference type="PROSITE" id="PS51257">
    <property type="entry name" value="PROKAR_LIPOPROTEIN"/>
    <property type="match status" value="1"/>
</dbReference>
<proteinExistence type="predicted"/>